<dbReference type="Pfam" id="PF05236">
    <property type="entry name" value="TAF4"/>
    <property type="match status" value="1"/>
</dbReference>
<evidence type="ECO:0000256" key="1">
    <source>
        <dbReference type="ARBA" id="ARBA00004123"/>
    </source>
</evidence>
<reference evidence="8 9" key="1">
    <citation type="submission" date="2019-06" db="EMBL/GenBank/DDBJ databases">
        <title>A chromosomal-level reference genome of Carpinus fangiana (Coryloideae, Betulaceae).</title>
        <authorList>
            <person name="Yang X."/>
            <person name="Wang Z."/>
            <person name="Zhang L."/>
            <person name="Hao G."/>
            <person name="Liu J."/>
            <person name="Yang Y."/>
        </authorList>
    </citation>
    <scope>NUCLEOTIDE SEQUENCE [LARGE SCALE GENOMIC DNA]</scope>
    <source>
        <strain evidence="8">Cfa_2016G</strain>
        <tissue evidence="8">Leaf</tissue>
    </source>
</reference>
<accession>A0A5N6L0D3</accession>
<feature type="region of interest" description="Disordered" evidence="6">
    <location>
        <begin position="1"/>
        <end position="140"/>
    </location>
</feature>
<comment type="subcellular location">
    <subcellularLocation>
        <location evidence="1">Nucleus</location>
    </subcellularLocation>
</comment>
<dbReference type="GO" id="GO:0006352">
    <property type="term" value="P:DNA-templated transcription initiation"/>
    <property type="evidence" value="ECO:0007669"/>
    <property type="project" value="InterPro"/>
</dbReference>
<dbReference type="GO" id="GO:0005669">
    <property type="term" value="C:transcription factor TFIID complex"/>
    <property type="evidence" value="ECO:0007669"/>
    <property type="project" value="InterPro"/>
</dbReference>
<feature type="region of interest" description="Disordered" evidence="6">
    <location>
        <begin position="330"/>
        <end position="541"/>
    </location>
</feature>
<evidence type="ECO:0000259" key="7">
    <source>
        <dbReference type="Pfam" id="PF05236"/>
    </source>
</evidence>
<protein>
    <recommendedName>
        <fullName evidence="7">Transcription initiation factor TFIID component TAF4 C-terminal domain-containing protein</fullName>
    </recommendedName>
</protein>
<evidence type="ECO:0000256" key="6">
    <source>
        <dbReference type="SAM" id="MobiDB-lite"/>
    </source>
</evidence>
<feature type="compositionally biased region" description="Low complexity" evidence="6">
    <location>
        <begin position="1"/>
        <end position="20"/>
    </location>
</feature>
<evidence type="ECO:0000313" key="9">
    <source>
        <dbReference type="Proteomes" id="UP000327013"/>
    </source>
</evidence>
<dbReference type="InterPro" id="IPR007900">
    <property type="entry name" value="TAF4_C"/>
</dbReference>
<evidence type="ECO:0000313" key="8">
    <source>
        <dbReference type="EMBL" id="KAB8437343.1"/>
    </source>
</evidence>
<sequence>MSQQSPSAPTSAPQSPWPQTNGQPQQSSHGEPPAKRPRFSPPPNAASPGPYPTPPQQSTQNSQPPYAPPSNTFKYPQLPQNAYPPRQVPYQPPVSNGMSPVSPHVANSMPPPQRPAERPIQQQGQPQPQKEEREANFEAINDVALSSGIDITKEEDLLRIRSRQGPSFDAQTSSFSLADRGALGQTPEQSQKNELYENHSKAARKLAEQQAEHLNNPFFFGNVVRQKIANISKRDFNLSVVMEGVWDLQDKYKNREHTGTSTTHAQDGSSIVAASLKAPSKIDKGAPLEPMIALLSLAGADRMRSLLEDAYGLARARQMTADGIVPPEWSGVATNPSVQPEHTVTKPASVTDSSWDRPPTPPDSSKEAQPTISFPASKNSITAAFTDLSRQDRKAEEARLKKRAERKARRAAETAETVAAAALTNGGTPERGGTPVQEGLKMTKKEREKLARADLSEEAATRNANATANLQIGGRSYSWMSGGGKNKSAAKTLGTALGGGITSGKSSAGASPASGGRGSRVEGQGAAGGDTQFGVWREDSVGGRGVQMRDWVAALETDGHERKTLETARAKLGREDTGS</sequence>
<feature type="domain" description="Transcription initiation factor TFIID component TAF4 C-terminal" evidence="7">
    <location>
        <begin position="291"/>
        <end position="563"/>
    </location>
</feature>
<comment type="caution">
    <text evidence="8">The sequence shown here is derived from an EMBL/GenBank/DDBJ whole genome shotgun (WGS) entry which is preliminary data.</text>
</comment>
<keyword evidence="3" id="KW-0805">Transcription regulation</keyword>
<evidence type="ECO:0000256" key="2">
    <source>
        <dbReference type="ARBA" id="ARBA00006178"/>
    </source>
</evidence>
<feature type="compositionally biased region" description="Polar residues" evidence="6">
    <location>
        <begin position="367"/>
        <end position="383"/>
    </location>
</feature>
<feature type="compositionally biased region" description="Low complexity" evidence="6">
    <location>
        <begin position="503"/>
        <end position="514"/>
    </location>
</feature>
<feature type="compositionally biased region" description="Basic residues" evidence="6">
    <location>
        <begin position="400"/>
        <end position="409"/>
    </location>
</feature>
<evidence type="ECO:0000256" key="5">
    <source>
        <dbReference type="ARBA" id="ARBA00023242"/>
    </source>
</evidence>
<dbReference type="AlphaFoldDB" id="A0A5N6L0D3"/>
<feature type="compositionally biased region" description="Low complexity" evidence="6">
    <location>
        <begin position="119"/>
        <end position="128"/>
    </location>
</feature>
<keyword evidence="4" id="KW-0804">Transcription</keyword>
<gene>
    <name evidence="8" type="ORF">FH972_025023</name>
</gene>
<evidence type="ECO:0000256" key="4">
    <source>
        <dbReference type="ARBA" id="ARBA00023163"/>
    </source>
</evidence>
<feature type="region of interest" description="Disordered" evidence="6">
    <location>
        <begin position="163"/>
        <end position="193"/>
    </location>
</feature>
<feature type="compositionally biased region" description="Pro residues" evidence="6">
    <location>
        <begin position="39"/>
        <end position="55"/>
    </location>
</feature>
<organism evidence="8 9">
    <name type="scientific">Carpinus fangiana</name>
    <dbReference type="NCBI Taxonomy" id="176857"/>
    <lineage>
        <taxon>Eukaryota</taxon>
        <taxon>Viridiplantae</taxon>
        <taxon>Streptophyta</taxon>
        <taxon>Embryophyta</taxon>
        <taxon>Tracheophyta</taxon>
        <taxon>Spermatophyta</taxon>
        <taxon>Magnoliopsida</taxon>
        <taxon>eudicotyledons</taxon>
        <taxon>Gunneridae</taxon>
        <taxon>Pentapetalae</taxon>
        <taxon>rosids</taxon>
        <taxon>fabids</taxon>
        <taxon>Fagales</taxon>
        <taxon>Betulaceae</taxon>
        <taxon>Carpinus</taxon>
    </lineage>
</organism>
<proteinExistence type="inferred from homology"/>
<comment type="similarity">
    <text evidence="2">Belongs to the TAF4 family.</text>
</comment>
<keyword evidence="9" id="KW-1185">Reference proteome</keyword>
<dbReference type="OrthoDB" id="21060at2759"/>
<feature type="compositionally biased region" description="Basic and acidic residues" evidence="6">
    <location>
        <begin position="441"/>
        <end position="455"/>
    </location>
</feature>
<dbReference type="EMBL" id="VIBQ01000036">
    <property type="protein sequence ID" value="KAB8437343.1"/>
    <property type="molecule type" value="Genomic_DNA"/>
</dbReference>
<dbReference type="Proteomes" id="UP000327013">
    <property type="component" value="Unassembled WGS sequence"/>
</dbReference>
<feature type="compositionally biased region" description="Polar residues" evidence="6">
    <location>
        <begin position="332"/>
        <end position="353"/>
    </location>
</feature>
<evidence type="ECO:0000256" key="3">
    <source>
        <dbReference type="ARBA" id="ARBA00023015"/>
    </source>
</evidence>
<keyword evidence="5" id="KW-0539">Nucleus</keyword>
<feature type="compositionally biased region" description="Low complexity" evidence="6">
    <location>
        <begin position="414"/>
        <end position="423"/>
    </location>
</feature>
<feature type="compositionally biased region" description="Basic and acidic residues" evidence="6">
    <location>
        <begin position="389"/>
        <end position="399"/>
    </location>
</feature>
<name>A0A5N6L0D3_9ROSI</name>
<feature type="region of interest" description="Disordered" evidence="6">
    <location>
        <begin position="557"/>
        <end position="579"/>
    </location>
</feature>
<feature type="compositionally biased region" description="Polar residues" evidence="6">
    <location>
        <begin position="69"/>
        <end position="80"/>
    </location>
</feature>